<dbReference type="InterPro" id="IPR000073">
    <property type="entry name" value="AB_hydrolase_1"/>
</dbReference>
<keyword evidence="2" id="KW-0378">Hydrolase</keyword>
<accession>A0A933RVI2</accession>
<dbReference type="GO" id="GO:0016020">
    <property type="term" value="C:membrane"/>
    <property type="evidence" value="ECO:0007669"/>
    <property type="project" value="TreeGrafter"/>
</dbReference>
<dbReference type="AlphaFoldDB" id="A0A933RVI2"/>
<dbReference type="PANTHER" id="PTHR43798:SF33">
    <property type="entry name" value="HYDROLASE, PUTATIVE (AFU_ORTHOLOGUE AFUA_2G14860)-RELATED"/>
    <property type="match status" value="1"/>
</dbReference>
<evidence type="ECO:0000313" key="2">
    <source>
        <dbReference type="EMBL" id="MBI5128971.1"/>
    </source>
</evidence>
<dbReference type="PRINTS" id="PR00111">
    <property type="entry name" value="ABHYDROLASE"/>
</dbReference>
<dbReference type="InterPro" id="IPR000639">
    <property type="entry name" value="Epox_hydrolase-like"/>
</dbReference>
<dbReference type="SUPFAM" id="SSF53474">
    <property type="entry name" value="alpha/beta-Hydrolases"/>
    <property type="match status" value="1"/>
</dbReference>
<dbReference type="PANTHER" id="PTHR43798">
    <property type="entry name" value="MONOACYLGLYCEROL LIPASE"/>
    <property type="match status" value="1"/>
</dbReference>
<dbReference type="GO" id="GO:0016787">
    <property type="term" value="F:hydrolase activity"/>
    <property type="evidence" value="ECO:0007669"/>
    <property type="project" value="UniProtKB-KW"/>
</dbReference>
<sequence>MIAAALLVLIAAALLFGSGWLSCTIARKLEARFPPRGVFVTANGVRMHVLDLAPAQPADRPLPTVLLVHGANLCSEDMRMALGERLSRKLRVIIPDRPGQGYSAPGLGPLASPAYQVTLIREVLRELGVAGPLIVVGHSFGGLIALRYALDNPDTVQGLVVINPTTHPRPHGIRWIQRVFDVLMKPSINYTVLPPMFMAMMGRVASRIFRPEPPPPDYADRSRLGLALMAKRFSGSLQEYSGLRDQLADHVPRYPSVRVPTVIVAGTADPVVPPKIHAEALAEALPGARLVRISGAGHMAHHAHAEAIVAEIERLAGCAGGQTTLRAVERALPAGAEPQRA</sequence>
<proteinExistence type="predicted"/>
<dbReference type="EMBL" id="JACRJB010000014">
    <property type="protein sequence ID" value="MBI5128971.1"/>
    <property type="molecule type" value="Genomic_DNA"/>
</dbReference>
<comment type="caution">
    <text evidence="2">The sequence shown here is derived from an EMBL/GenBank/DDBJ whole genome shotgun (WGS) entry which is preliminary data.</text>
</comment>
<evidence type="ECO:0000259" key="1">
    <source>
        <dbReference type="Pfam" id="PF00561"/>
    </source>
</evidence>
<organism evidence="2 3">
    <name type="scientific">Rhodopseudomonas palustris</name>
    <dbReference type="NCBI Taxonomy" id="1076"/>
    <lineage>
        <taxon>Bacteria</taxon>
        <taxon>Pseudomonadati</taxon>
        <taxon>Pseudomonadota</taxon>
        <taxon>Alphaproteobacteria</taxon>
        <taxon>Hyphomicrobiales</taxon>
        <taxon>Nitrobacteraceae</taxon>
        <taxon>Rhodopseudomonas</taxon>
    </lineage>
</organism>
<reference evidence="2" key="1">
    <citation type="submission" date="2020-07" db="EMBL/GenBank/DDBJ databases">
        <title>Huge and variable diversity of episymbiotic CPR bacteria and DPANN archaea in groundwater ecosystems.</title>
        <authorList>
            <person name="He C.Y."/>
            <person name="Keren R."/>
            <person name="Whittaker M."/>
            <person name="Farag I.F."/>
            <person name="Doudna J."/>
            <person name="Cate J.H.D."/>
            <person name="Banfield J.F."/>
        </authorList>
    </citation>
    <scope>NUCLEOTIDE SEQUENCE</scope>
    <source>
        <strain evidence="2">NC_groundwater_1818_Pr3_B-0.1um_66_35</strain>
    </source>
</reference>
<dbReference type="Pfam" id="PF00561">
    <property type="entry name" value="Abhydrolase_1"/>
    <property type="match status" value="1"/>
</dbReference>
<feature type="domain" description="AB hydrolase-1" evidence="1">
    <location>
        <begin position="63"/>
        <end position="303"/>
    </location>
</feature>
<dbReference type="Gene3D" id="3.40.50.1820">
    <property type="entry name" value="alpha/beta hydrolase"/>
    <property type="match status" value="1"/>
</dbReference>
<dbReference type="PRINTS" id="PR00412">
    <property type="entry name" value="EPOXHYDRLASE"/>
</dbReference>
<dbReference type="Proteomes" id="UP000782519">
    <property type="component" value="Unassembled WGS sequence"/>
</dbReference>
<protein>
    <submittedName>
        <fullName evidence="2">Alpha/beta hydrolase</fullName>
    </submittedName>
</protein>
<name>A0A933RVI2_RHOPL</name>
<dbReference type="InterPro" id="IPR050266">
    <property type="entry name" value="AB_hydrolase_sf"/>
</dbReference>
<dbReference type="InterPro" id="IPR029058">
    <property type="entry name" value="AB_hydrolase_fold"/>
</dbReference>
<gene>
    <name evidence="2" type="ORF">HZA66_05985</name>
</gene>
<evidence type="ECO:0000313" key="3">
    <source>
        <dbReference type="Proteomes" id="UP000782519"/>
    </source>
</evidence>